<comment type="subcellular location">
    <subcellularLocation>
        <location evidence="1">Nucleus</location>
    </subcellularLocation>
</comment>
<proteinExistence type="predicted"/>
<keyword evidence="2" id="KW-0677">Repeat</keyword>
<dbReference type="AlphaFoldDB" id="A0A0L7KSR1"/>
<dbReference type="STRING" id="104452.A0A0L7KSR1"/>
<feature type="compositionally biased region" description="Basic and acidic residues" evidence="5">
    <location>
        <begin position="165"/>
        <end position="179"/>
    </location>
</feature>
<keyword evidence="4" id="KW-0863">Zinc-finger</keyword>
<evidence type="ECO:0000313" key="7">
    <source>
        <dbReference type="EMBL" id="KOB66140.1"/>
    </source>
</evidence>
<evidence type="ECO:0000256" key="5">
    <source>
        <dbReference type="SAM" id="MobiDB-lite"/>
    </source>
</evidence>
<keyword evidence="4" id="KW-0862">Zinc</keyword>
<dbReference type="InterPro" id="IPR013087">
    <property type="entry name" value="Znf_C2H2_type"/>
</dbReference>
<dbReference type="PANTHER" id="PTHR15856:SF51">
    <property type="entry name" value="MBD-R2"/>
    <property type="match status" value="1"/>
</dbReference>
<dbReference type="EMBL" id="JTDY01006283">
    <property type="protein sequence ID" value="KOB66140.1"/>
    <property type="molecule type" value="Genomic_DNA"/>
</dbReference>
<dbReference type="GO" id="GO:0008270">
    <property type="term" value="F:zinc ion binding"/>
    <property type="evidence" value="ECO:0007669"/>
    <property type="project" value="UniProtKB-KW"/>
</dbReference>
<comment type="caution">
    <text evidence="7">The sequence shown here is derived from an EMBL/GenBank/DDBJ whole genome shotgun (WGS) entry which is preliminary data.</text>
</comment>
<reference evidence="7 8" key="1">
    <citation type="journal article" date="2015" name="Genome Biol. Evol.">
        <title>The genome of winter moth (Operophtera brumata) provides a genomic perspective on sexual dimorphism and phenology.</title>
        <authorList>
            <person name="Derks M.F."/>
            <person name="Smit S."/>
            <person name="Salis L."/>
            <person name="Schijlen E."/>
            <person name="Bossers A."/>
            <person name="Mateman C."/>
            <person name="Pijl A.S."/>
            <person name="de Ridder D."/>
            <person name="Groenen M.A."/>
            <person name="Visser M.E."/>
            <person name="Megens H.J."/>
        </authorList>
    </citation>
    <scope>NUCLEOTIDE SEQUENCE [LARGE SCALE GENOMIC DNA]</scope>
    <source>
        <strain evidence="7">WM2013NL</strain>
        <tissue evidence="7">Head and thorax</tissue>
    </source>
</reference>
<organism evidence="7 8">
    <name type="scientific">Operophtera brumata</name>
    <name type="common">Winter moth</name>
    <name type="synonym">Phalaena brumata</name>
    <dbReference type="NCBI Taxonomy" id="104452"/>
    <lineage>
        <taxon>Eukaryota</taxon>
        <taxon>Metazoa</taxon>
        <taxon>Ecdysozoa</taxon>
        <taxon>Arthropoda</taxon>
        <taxon>Hexapoda</taxon>
        <taxon>Insecta</taxon>
        <taxon>Pterygota</taxon>
        <taxon>Neoptera</taxon>
        <taxon>Endopterygota</taxon>
        <taxon>Lepidoptera</taxon>
        <taxon>Glossata</taxon>
        <taxon>Ditrysia</taxon>
        <taxon>Geometroidea</taxon>
        <taxon>Geometridae</taxon>
        <taxon>Larentiinae</taxon>
        <taxon>Operophtera</taxon>
    </lineage>
</organism>
<dbReference type="GO" id="GO:0005634">
    <property type="term" value="C:nucleus"/>
    <property type="evidence" value="ECO:0007669"/>
    <property type="project" value="UniProtKB-SubCell"/>
</dbReference>
<feature type="domain" description="C2H2-type" evidence="6">
    <location>
        <begin position="96"/>
        <end position="126"/>
    </location>
</feature>
<dbReference type="Proteomes" id="UP000037510">
    <property type="component" value="Unassembled WGS sequence"/>
</dbReference>
<dbReference type="GO" id="GO:0044545">
    <property type="term" value="C:NSL complex"/>
    <property type="evidence" value="ECO:0007669"/>
    <property type="project" value="TreeGrafter"/>
</dbReference>
<evidence type="ECO:0000256" key="2">
    <source>
        <dbReference type="ARBA" id="ARBA00022737"/>
    </source>
</evidence>
<accession>A0A0L7KSR1</accession>
<dbReference type="PANTHER" id="PTHR15856">
    <property type="entry name" value="PHD FINGER PROTEIN 20-RELATED"/>
    <property type="match status" value="1"/>
</dbReference>
<keyword evidence="4" id="KW-0479">Metal-binding</keyword>
<dbReference type="InterPro" id="IPR043449">
    <property type="entry name" value="PHF20-like"/>
</dbReference>
<feature type="region of interest" description="Disordered" evidence="5">
    <location>
        <begin position="160"/>
        <end position="245"/>
    </location>
</feature>
<protein>
    <submittedName>
        <fullName evidence="7">Methyl-CpG binding protein</fullName>
    </submittedName>
</protein>
<keyword evidence="8" id="KW-1185">Reference proteome</keyword>
<evidence type="ECO:0000256" key="1">
    <source>
        <dbReference type="ARBA" id="ARBA00004123"/>
    </source>
</evidence>
<evidence type="ECO:0000259" key="6">
    <source>
        <dbReference type="PROSITE" id="PS50157"/>
    </source>
</evidence>
<sequence length="451" mass="51463">MRNFLETADDSIKAYEPCLMDFGVHLKLARKLGWIVSTPDGVTEAPETILPANSTSCLSPLVKRKSLSLKRRAVGLKLKDKMWVGSLKVQVIDNLLRCPADGCFKNFRNNTLLQMHIKHYHRELRKMMGATPKVLDLAAARTKPTRAERARTDPKVIKVKINRPPKRDEPKYEHKHEQDIDVDIMRTPTKDDTAHKIPRSQDSPKLRNALVNKPVKRPRVLLPVRRSEPEQSLPDSLPDDDLDSLDASVDVPTSDVLDFETAISTHTVTKPLEKKKKKGDKKQKSFASFAKNISEDEEWFAMNSDEVDTRFSFPRSATPDDSKMIDPKSGLLMSSDLMDDPMDPSLYTFTESGERIKIVHMRREEIINCHCGFREEDGLMVPEKYTCSICLNPRRGRRSKRFVHDQDRLYEGLLPGAKADESVRRSHELAGNLLRIEDALHALRVKYYVAT</sequence>
<evidence type="ECO:0000313" key="8">
    <source>
        <dbReference type="Proteomes" id="UP000037510"/>
    </source>
</evidence>
<dbReference type="PROSITE" id="PS00028">
    <property type="entry name" value="ZINC_FINGER_C2H2_1"/>
    <property type="match status" value="1"/>
</dbReference>
<gene>
    <name evidence="7" type="ORF">OBRU01_21703</name>
</gene>
<name>A0A0L7KSR1_OPEBR</name>
<keyword evidence="3" id="KW-0539">Nucleus</keyword>
<evidence type="ECO:0000256" key="4">
    <source>
        <dbReference type="PROSITE-ProRule" id="PRU00042"/>
    </source>
</evidence>
<evidence type="ECO:0000256" key="3">
    <source>
        <dbReference type="ARBA" id="ARBA00023242"/>
    </source>
</evidence>
<dbReference type="PROSITE" id="PS50157">
    <property type="entry name" value="ZINC_FINGER_C2H2_2"/>
    <property type="match status" value="1"/>
</dbReference>
<dbReference type="GO" id="GO:0006357">
    <property type="term" value="P:regulation of transcription by RNA polymerase II"/>
    <property type="evidence" value="ECO:0007669"/>
    <property type="project" value="TreeGrafter"/>
</dbReference>